<keyword evidence="3" id="KW-1185">Reference proteome</keyword>
<dbReference type="InterPro" id="IPR000835">
    <property type="entry name" value="HTH_MarR-typ"/>
</dbReference>
<dbReference type="SUPFAM" id="SSF46785">
    <property type="entry name" value="Winged helix' DNA-binding domain"/>
    <property type="match status" value="1"/>
</dbReference>
<name>A0A7J5C107_9MICO</name>
<dbReference type="RefSeq" id="WP_158039233.1">
    <property type="nucleotide sequence ID" value="NZ_JACCFV010000001.1"/>
</dbReference>
<dbReference type="PROSITE" id="PS50995">
    <property type="entry name" value="HTH_MARR_2"/>
    <property type="match status" value="1"/>
</dbReference>
<dbReference type="GO" id="GO:0003700">
    <property type="term" value="F:DNA-binding transcription factor activity"/>
    <property type="evidence" value="ECO:0007669"/>
    <property type="project" value="InterPro"/>
</dbReference>
<accession>A0A7J5C107</accession>
<dbReference type="Proteomes" id="UP000467240">
    <property type="component" value="Unassembled WGS sequence"/>
</dbReference>
<dbReference type="Gene3D" id="1.10.10.10">
    <property type="entry name" value="Winged helix-like DNA-binding domain superfamily/Winged helix DNA-binding domain"/>
    <property type="match status" value="1"/>
</dbReference>
<evidence type="ECO:0000313" key="3">
    <source>
        <dbReference type="Proteomes" id="UP000467240"/>
    </source>
</evidence>
<dbReference type="InterPro" id="IPR036388">
    <property type="entry name" value="WH-like_DNA-bd_sf"/>
</dbReference>
<protein>
    <recommendedName>
        <fullName evidence="1">HTH marR-type domain-containing protein</fullName>
    </recommendedName>
</protein>
<proteinExistence type="predicted"/>
<dbReference type="AlphaFoldDB" id="A0A7J5C107"/>
<reference evidence="2 3" key="1">
    <citation type="submission" date="2019-09" db="EMBL/GenBank/DDBJ databases">
        <title>Phylogeny of genus Pseudoclavibacter and closely related genus.</title>
        <authorList>
            <person name="Li Y."/>
        </authorList>
    </citation>
    <scope>NUCLEOTIDE SEQUENCE [LARGE SCALE GENOMIC DNA]</scope>
    <source>
        <strain evidence="2 3">DSM 23821</strain>
    </source>
</reference>
<dbReference type="OrthoDB" id="3177763at2"/>
<dbReference type="InterPro" id="IPR036390">
    <property type="entry name" value="WH_DNA-bd_sf"/>
</dbReference>
<comment type="caution">
    <text evidence="2">The sequence shown here is derived from an EMBL/GenBank/DDBJ whole genome shotgun (WGS) entry which is preliminary data.</text>
</comment>
<evidence type="ECO:0000313" key="2">
    <source>
        <dbReference type="EMBL" id="KAB1662295.1"/>
    </source>
</evidence>
<feature type="domain" description="HTH marR-type" evidence="1">
    <location>
        <begin position="1"/>
        <end position="73"/>
    </location>
</feature>
<gene>
    <name evidence="2" type="ORF">F8O01_02210</name>
</gene>
<sequence length="92" mass="10059">MHTLLRGLRERALIERAATAPSGRALPTRLTAEGERLLERAQRRVAEVEAAMVHGLEPAEAEELHELLTRCIESLRAEGGHAPPAAGVAHRR</sequence>
<organism evidence="2 3">
    <name type="scientific">Pseudoclavibacter chungangensis</name>
    <dbReference type="NCBI Taxonomy" id="587635"/>
    <lineage>
        <taxon>Bacteria</taxon>
        <taxon>Bacillati</taxon>
        <taxon>Actinomycetota</taxon>
        <taxon>Actinomycetes</taxon>
        <taxon>Micrococcales</taxon>
        <taxon>Microbacteriaceae</taxon>
        <taxon>Pseudoclavibacter</taxon>
    </lineage>
</organism>
<evidence type="ECO:0000259" key="1">
    <source>
        <dbReference type="PROSITE" id="PS50995"/>
    </source>
</evidence>
<dbReference type="EMBL" id="WBJZ01000002">
    <property type="protein sequence ID" value="KAB1662295.1"/>
    <property type="molecule type" value="Genomic_DNA"/>
</dbReference>